<dbReference type="GO" id="GO:0006629">
    <property type="term" value="P:lipid metabolic process"/>
    <property type="evidence" value="ECO:0007669"/>
    <property type="project" value="TreeGrafter"/>
</dbReference>
<dbReference type="SUPFAM" id="SSF50814">
    <property type="entry name" value="Lipocalins"/>
    <property type="match status" value="1"/>
</dbReference>
<protein>
    <submittedName>
        <fullName evidence="2">Uncharacterized protein</fullName>
    </submittedName>
</protein>
<dbReference type="PANTHER" id="PTHR10612">
    <property type="entry name" value="APOLIPOPROTEIN D"/>
    <property type="match status" value="1"/>
</dbReference>
<proteinExistence type="predicted"/>
<dbReference type="GO" id="GO:0000302">
    <property type="term" value="P:response to reactive oxygen species"/>
    <property type="evidence" value="ECO:0007669"/>
    <property type="project" value="TreeGrafter"/>
</dbReference>
<dbReference type="EMBL" id="HBIN01022051">
    <property type="protein sequence ID" value="CAE0446940.1"/>
    <property type="molecule type" value="Transcribed_RNA"/>
</dbReference>
<gene>
    <name evidence="2" type="ORF">ASTO00021_LOCUS16928</name>
</gene>
<dbReference type="AlphaFoldDB" id="A0A7S3PQ37"/>
<feature type="chain" id="PRO_5030609427" evidence="1">
    <location>
        <begin position="22"/>
        <end position="259"/>
    </location>
</feature>
<dbReference type="Gene3D" id="2.40.128.20">
    <property type="match status" value="1"/>
</dbReference>
<accession>A0A7S3PQ37</accession>
<name>A0A7S3PQ37_9STRA</name>
<evidence type="ECO:0000313" key="2">
    <source>
        <dbReference type="EMBL" id="CAE0446940.1"/>
    </source>
</evidence>
<dbReference type="PANTHER" id="PTHR10612:SF34">
    <property type="entry name" value="APOLIPOPROTEIN D"/>
    <property type="match status" value="1"/>
</dbReference>
<evidence type="ECO:0000256" key="1">
    <source>
        <dbReference type="SAM" id="SignalP"/>
    </source>
</evidence>
<reference evidence="2" key="1">
    <citation type="submission" date="2021-01" db="EMBL/GenBank/DDBJ databases">
        <authorList>
            <person name="Corre E."/>
            <person name="Pelletier E."/>
            <person name="Niang G."/>
            <person name="Scheremetjew M."/>
            <person name="Finn R."/>
            <person name="Kale V."/>
            <person name="Holt S."/>
            <person name="Cochrane G."/>
            <person name="Meng A."/>
            <person name="Brown T."/>
            <person name="Cohen L."/>
        </authorList>
    </citation>
    <scope>NUCLEOTIDE SEQUENCE</scope>
    <source>
        <strain evidence="2">GSBS06</strain>
    </source>
</reference>
<sequence length="259" mass="28649">MIPLNSLLFAIAVVMVQLANSNLAVADLNLRSLHGGGEKLKFWCKWNPSWCIQCPKVTPIDDFDLDKYIEKSWYVQKQQVNPYQAENELYCVTATYSRQNDSDLIVVNNYANDGAVNGPTIGTGTQSIFSNLCAKQKEVGTGNLAVAPCFFDKLRLFDLVAGPYWVVSIDEKNYSWAIVSGGQPKVVKQEDPTLCTTKEGNSFLDTNGSGLWLFTREPQADPETISMMENKLTELGFYTGDLKNVSQAGCTYNGANLKA</sequence>
<feature type="signal peptide" evidence="1">
    <location>
        <begin position="1"/>
        <end position="21"/>
    </location>
</feature>
<keyword evidence="1" id="KW-0732">Signal</keyword>
<dbReference type="GO" id="GO:0005737">
    <property type="term" value="C:cytoplasm"/>
    <property type="evidence" value="ECO:0007669"/>
    <property type="project" value="TreeGrafter"/>
</dbReference>
<dbReference type="InterPro" id="IPR012674">
    <property type="entry name" value="Calycin"/>
</dbReference>
<organism evidence="2">
    <name type="scientific">Aplanochytrium stocchinoi</name>
    <dbReference type="NCBI Taxonomy" id="215587"/>
    <lineage>
        <taxon>Eukaryota</taxon>
        <taxon>Sar</taxon>
        <taxon>Stramenopiles</taxon>
        <taxon>Bigyra</taxon>
        <taxon>Labyrinthulomycetes</taxon>
        <taxon>Thraustochytrida</taxon>
        <taxon>Thraustochytriidae</taxon>
        <taxon>Aplanochytrium</taxon>
    </lineage>
</organism>